<dbReference type="InterPro" id="IPR043502">
    <property type="entry name" value="DNA/RNA_pol_sf"/>
</dbReference>
<reference evidence="1" key="1">
    <citation type="submission" date="2023-04" db="EMBL/GenBank/DDBJ databases">
        <title>Phytophthora lilii NBRC 32176.</title>
        <authorList>
            <person name="Ichikawa N."/>
            <person name="Sato H."/>
            <person name="Tonouchi N."/>
        </authorList>
    </citation>
    <scope>NUCLEOTIDE SEQUENCE</scope>
    <source>
        <strain evidence="1">NBRC 32176</strain>
    </source>
</reference>
<dbReference type="PANTHER" id="PTHR33064">
    <property type="entry name" value="POL PROTEIN"/>
    <property type="match status" value="1"/>
</dbReference>
<comment type="caution">
    <text evidence="1">The sequence shown here is derived from an EMBL/GenBank/DDBJ whole genome shotgun (WGS) entry which is preliminary data.</text>
</comment>
<dbReference type="AlphaFoldDB" id="A0A9W6TTJ6"/>
<dbReference type="InterPro" id="IPR051320">
    <property type="entry name" value="Viral_Replic_Matur_Polypro"/>
</dbReference>
<accession>A0A9W6TTJ6</accession>
<dbReference type="EMBL" id="BSXW01000371">
    <property type="protein sequence ID" value="GMF20287.1"/>
    <property type="molecule type" value="Genomic_DNA"/>
</dbReference>
<dbReference type="OrthoDB" id="104327at2759"/>
<gene>
    <name evidence="1" type="ORF">Plil01_000787200</name>
</gene>
<dbReference type="Proteomes" id="UP001165083">
    <property type="component" value="Unassembled WGS sequence"/>
</dbReference>
<name>A0A9W6TTJ6_9STRA</name>
<keyword evidence="2" id="KW-1185">Reference proteome</keyword>
<dbReference type="InterPro" id="IPR043128">
    <property type="entry name" value="Rev_trsase/Diguanyl_cyclase"/>
</dbReference>
<proteinExistence type="predicted"/>
<evidence type="ECO:0000313" key="1">
    <source>
        <dbReference type="EMBL" id="GMF20287.1"/>
    </source>
</evidence>
<dbReference type="SUPFAM" id="SSF56672">
    <property type="entry name" value="DNA/RNA polymerases"/>
    <property type="match status" value="1"/>
</dbReference>
<organism evidence="1 2">
    <name type="scientific">Phytophthora lilii</name>
    <dbReference type="NCBI Taxonomy" id="2077276"/>
    <lineage>
        <taxon>Eukaryota</taxon>
        <taxon>Sar</taxon>
        <taxon>Stramenopiles</taxon>
        <taxon>Oomycota</taxon>
        <taxon>Peronosporomycetes</taxon>
        <taxon>Peronosporales</taxon>
        <taxon>Peronosporaceae</taxon>
        <taxon>Phytophthora</taxon>
    </lineage>
</organism>
<dbReference type="PANTHER" id="PTHR33064:SF37">
    <property type="entry name" value="RIBONUCLEASE H"/>
    <property type="match status" value="1"/>
</dbReference>
<dbReference type="Gene3D" id="3.30.70.270">
    <property type="match status" value="1"/>
</dbReference>
<sequence length="146" mass="16508">MTDEKIFTPRRVPQGLLENLACIKPKLNGAGAFLNANGVRHDVDRIKSFRAIPYPTTAAELQQFLCAVNWMRESLVDFARQIAPLQKKLDEVLTRRRRTKRVAAGIKLSLTQEEYAAFDKVKAMLSNAATLEFPDDNATTCLFQMH</sequence>
<evidence type="ECO:0000313" key="2">
    <source>
        <dbReference type="Proteomes" id="UP001165083"/>
    </source>
</evidence>
<protein>
    <submittedName>
        <fullName evidence="1">Unnamed protein product</fullName>
    </submittedName>
</protein>